<dbReference type="Gene3D" id="3.40.50.300">
    <property type="entry name" value="P-loop containing nucleotide triphosphate hydrolases"/>
    <property type="match status" value="1"/>
</dbReference>
<evidence type="ECO:0000256" key="1">
    <source>
        <dbReference type="ARBA" id="ARBA00022741"/>
    </source>
</evidence>
<protein>
    <recommendedName>
        <fullName evidence="3">AIG1-type G domain-containing protein</fullName>
    </recommendedName>
</protein>
<dbReference type="Pfam" id="PF04548">
    <property type="entry name" value="AIG1"/>
    <property type="match status" value="1"/>
</dbReference>
<dbReference type="PANTHER" id="PTHR10903:SF184">
    <property type="entry name" value="GTP-BINDING PROTEIN A"/>
    <property type="match status" value="1"/>
</dbReference>
<name>A0ABQ8QZ17_FUSEQ</name>
<organism evidence="4 5">
    <name type="scientific">Fusarium equiseti</name>
    <name type="common">Fusarium scirpi</name>
    <dbReference type="NCBI Taxonomy" id="61235"/>
    <lineage>
        <taxon>Eukaryota</taxon>
        <taxon>Fungi</taxon>
        <taxon>Dikarya</taxon>
        <taxon>Ascomycota</taxon>
        <taxon>Pezizomycotina</taxon>
        <taxon>Sordariomycetes</taxon>
        <taxon>Hypocreomycetidae</taxon>
        <taxon>Hypocreales</taxon>
        <taxon>Nectriaceae</taxon>
        <taxon>Fusarium</taxon>
        <taxon>Fusarium incarnatum-equiseti species complex</taxon>
    </lineage>
</organism>
<dbReference type="Proteomes" id="UP001152024">
    <property type="component" value="Unassembled WGS sequence"/>
</dbReference>
<reference evidence="4" key="1">
    <citation type="submission" date="2022-09" db="EMBL/GenBank/DDBJ databases">
        <title>Fusarium specimens isolated from Avocado Roots.</title>
        <authorList>
            <person name="Stajich J."/>
            <person name="Roper C."/>
            <person name="Heimlech-Rivalta G."/>
        </authorList>
    </citation>
    <scope>NUCLEOTIDE SEQUENCE</scope>
    <source>
        <strain evidence="4">CF00095</strain>
    </source>
</reference>
<dbReference type="PANTHER" id="PTHR10903">
    <property type="entry name" value="GTPASE, IMAP FAMILY MEMBER-RELATED"/>
    <property type="match status" value="1"/>
</dbReference>
<comment type="caution">
    <text evidence="4">The sequence shown here is derived from an EMBL/GenBank/DDBJ whole genome shotgun (WGS) entry which is preliminary data.</text>
</comment>
<accession>A0ABQ8QZ17</accession>
<dbReference type="InterPro" id="IPR006703">
    <property type="entry name" value="G_AIG1"/>
</dbReference>
<dbReference type="InterPro" id="IPR027417">
    <property type="entry name" value="P-loop_NTPase"/>
</dbReference>
<evidence type="ECO:0000259" key="3">
    <source>
        <dbReference type="Pfam" id="PF04548"/>
    </source>
</evidence>
<proteinExistence type="predicted"/>
<sequence length="324" mass="36732">MADQSDGVILVMGVTGAGKSYFLNRLKRQSVREGHSLYSETRSCQAVEIILDDGDQKRSITVVDTPGFDDTERSQAEILAEITDYLAAQHLSGLPLRGILYLHKITENRMTRTSQNYLRLLQTIVGDDALKNVILVTTMWNTLRPEDRKRAVRREQELLNNFWSPMIDKNAYNAQFIGTAESAYSLVYQLADQESVVLDIQKEIVDQDRSILETATGVSLVKQLEKDHQAYQLKLCTLHDKLRQIEGRQPLDKKEVRRIRTEIEQTEKLLDTISDSVERLRIQPGAPMRLRMKQAMKDSGKTAAMVLGLVLNATYVVVKLSLGI</sequence>
<keyword evidence="5" id="KW-1185">Reference proteome</keyword>
<keyword evidence="2" id="KW-0342">GTP-binding</keyword>
<evidence type="ECO:0000313" key="4">
    <source>
        <dbReference type="EMBL" id="KAJ4117531.1"/>
    </source>
</evidence>
<evidence type="ECO:0000256" key="2">
    <source>
        <dbReference type="ARBA" id="ARBA00023134"/>
    </source>
</evidence>
<dbReference type="InterPro" id="IPR045058">
    <property type="entry name" value="GIMA/IAN/Toc"/>
</dbReference>
<evidence type="ECO:0000313" key="5">
    <source>
        <dbReference type="Proteomes" id="UP001152024"/>
    </source>
</evidence>
<dbReference type="EMBL" id="JAOQBH010000024">
    <property type="protein sequence ID" value="KAJ4117531.1"/>
    <property type="molecule type" value="Genomic_DNA"/>
</dbReference>
<dbReference type="CDD" id="cd00882">
    <property type="entry name" value="Ras_like_GTPase"/>
    <property type="match status" value="1"/>
</dbReference>
<keyword evidence="1" id="KW-0547">Nucleotide-binding</keyword>
<dbReference type="SUPFAM" id="SSF52540">
    <property type="entry name" value="P-loop containing nucleoside triphosphate hydrolases"/>
    <property type="match status" value="1"/>
</dbReference>
<feature type="domain" description="AIG1-type G" evidence="3">
    <location>
        <begin position="9"/>
        <end position="153"/>
    </location>
</feature>
<gene>
    <name evidence="4" type="ORF">NW768_010894</name>
</gene>